<feature type="compositionally biased region" description="Polar residues" evidence="2">
    <location>
        <begin position="86"/>
        <end position="96"/>
    </location>
</feature>
<comment type="caution">
    <text evidence="3">The sequence shown here is derived from an EMBL/GenBank/DDBJ whole genome shotgun (WGS) entry which is preliminary data.</text>
</comment>
<evidence type="ECO:0000256" key="1">
    <source>
        <dbReference type="SAM" id="Coils"/>
    </source>
</evidence>
<dbReference type="GO" id="GO:0035735">
    <property type="term" value="P:intraciliary transport involved in cilium assembly"/>
    <property type="evidence" value="ECO:0007669"/>
    <property type="project" value="TreeGrafter"/>
</dbReference>
<feature type="coiled-coil region" evidence="1">
    <location>
        <begin position="153"/>
        <end position="201"/>
    </location>
</feature>
<gene>
    <name evidence="3" type="ORF">Agub_g400</name>
</gene>
<keyword evidence="1" id="KW-0175">Coiled coil</keyword>
<dbReference type="Proteomes" id="UP001054857">
    <property type="component" value="Unassembled WGS sequence"/>
</dbReference>
<feature type="compositionally biased region" description="Low complexity" evidence="2">
    <location>
        <begin position="1"/>
        <end position="15"/>
    </location>
</feature>
<dbReference type="InterPro" id="IPR029602">
    <property type="entry name" value="IFT74"/>
</dbReference>
<evidence type="ECO:0000313" key="4">
    <source>
        <dbReference type="Proteomes" id="UP001054857"/>
    </source>
</evidence>
<organism evidence="3 4">
    <name type="scientific">Astrephomene gubernaculifera</name>
    <dbReference type="NCBI Taxonomy" id="47775"/>
    <lineage>
        <taxon>Eukaryota</taxon>
        <taxon>Viridiplantae</taxon>
        <taxon>Chlorophyta</taxon>
        <taxon>core chlorophytes</taxon>
        <taxon>Chlorophyceae</taxon>
        <taxon>CS clade</taxon>
        <taxon>Chlamydomonadales</taxon>
        <taxon>Astrephomenaceae</taxon>
        <taxon>Astrephomene</taxon>
    </lineage>
</organism>
<dbReference type="GO" id="GO:0005929">
    <property type="term" value="C:cilium"/>
    <property type="evidence" value="ECO:0007669"/>
    <property type="project" value="TreeGrafter"/>
</dbReference>
<dbReference type="Gene3D" id="1.10.287.1490">
    <property type="match status" value="1"/>
</dbReference>
<feature type="region of interest" description="Disordered" evidence="2">
    <location>
        <begin position="1"/>
        <end position="102"/>
    </location>
</feature>
<dbReference type="PANTHER" id="PTHR31432:SF0">
    <property type="entry name" value="INTRAFLAGELLAR TRANSPORT PROTEIN 74 HOMOLOG"/>
    <property type="match status" value="1"/>
</dbReference>
<feature type="coiled-coil region" evidence="1">
    <location>
        <begin position="536"/>
        <end position="634"/>
    </location>
</feature>
<dbReference type="GO" id="GO:0048487">
    <property type="term" value="F:beta-tubulin binding"/>
    <property type="evidence" value="ECO:0007669"/>
    <property type="project" value="InterPro"/>
</dbReference>
<feature type="coiled-coil region" evidence="1">
    <location>
        <begin position="225"/>
        <end position="418"/>
    </location>
</feature>
<evidence type="ECO:0000313" key="3">
    <source>
        <dbReference type="EMBL" id="GFR39895.1"/>
    </source>
</evidence>
<reference evidence="3 4" key="1">
    <citation type="journal article" date="2021" name="Sci. Rep.">
        <title>Genome sequencing of the multicellular alga Astrephomene provides insights into convergent evolution of germ-soma differentiation.</title>
        <authorList>
            <person name="Yamashita S."/>
            <person name="Yamamoto K."/>
            <person name="Matsuzaki R."/>
            <person name="Suzuki S."/>
            <person name="Yamaguchi H."/>
            <person name="Hirooka S."/>
            <person name="Minakuchi Y."/>
            <person name="Miyagishima S."/>
            <person name="Kawachi M."/>
            <person name="Toyoda A."/>
            <person name="Nozaki H."/>
        </authorList>
    </citation>
    <scope>NUCLEOTIDE SEQUENCE [LARGE SCALE GENOMIC DNA]</scope>
    <source>
        <strain evidence="3 4">NIES-4017</strain>
    </source>
</reference>
<feature type="compositionally biased region" description="Gly residues" evidence="2">
    <location>
        <begin position="50"/>
        <end position="72"/>
    </location>
</feature>
<protein>
    <submittedName>
        <fullName evidence="3">Uncharacterized protein</fullName>
    </submittedName>
</protein>
<sequence length="645" mass="72146">MDRPSSRGALALSQSGGLGKAPTGSAVPAPDRPMTGSRGVAPSGPAGMRGPVGGSIIGAGPPGTAMRGGPGPAGGPPGTAYKRLGTASQRPGTGQQAAAAAAAARAGQSLQVENRPITNHGVSGMKTAASGIGRQVLDKNYFMNELRQKRMEIAQVTQQMKSDLEALERKQAQYNSMDKRANDLSKEVKILQEALADYNTVLDKVGSQAPIYMIQQEYTGLRDRNEQQRKRVDEVLTERLNLESKAKQAETKMAEIQASMDQRLNSMPPSQRQQYGELIAEQQQLQADSRRFEEVLEDLDKQLQASEGELARNPFKQRSLQLQEQIRALTERKYELSEEERQSKRSPEELRADLMAKIKRDNTEVENMTQQIRDLQDQIKKMEERVKSLGGATSGAAAAEEKANREKFEELLAKERDLNNFMDGFPSRKAAKMQEKQSKEDGIVATLEKVVKMQGIIGSSLPSQKKFKEMQDELEYKKMQLENTQTTQERLKEELAMRRTELEKIDTLEDKIKLELTQLADRQTTMEKEVTEFGSVEEIQRKAQLARERMEGLRSALLKRKDLLRSIVAEKGLKFQAKRAQLQDHNLQVQLEKMETKLKQLSAGVFEMEEFIKAKESETNYRQLASNIAALVDELNVHVRKAVAY</sequence>
<accession>A0AAD3DDR5</accession>
<dbReference type="GO" id="GO:0030992">
    <property type="term" value="C:intraciliary transport particle B"/>
    <property type="evidence" value="ECO:0007669"/>
    <property type="project" value="InterPro"/>
</dbReference>
<evidence type="ECO:0000256" key="2">
    <source>
        <dbReference type="SAM" id="MobiDB-lite"/>
    </source>
</evidence>
<dbReference type="EMBL" id="BMAR01000001">
    <property type="protein sequence ID" value="GFR39895.1"/>
    <property type="molecule type" value="Genomic_DNA"/>
</dbReference>
<keyword evidence="4" id="KW-1185">Reference proteome</keyword>
<dbReference type="PANTHER" id="PTHR31432">
    <property type="entry name" value="INTRAFLAGELLAR TRANSPORT PROTEIN 74 HOMOLOG"/>
    <property type="match status" value="1"/>
</dbReference>
<name>A0AAD3DDR5_9CHLO</name>
<dbReference type="AlphaFoldDB" id="A0AAD3DDR5"/>
<proteinExistence type="predicted"/>